<dbReference type="InterPro" id="IPR000182">
    <property type="entry name" value="GNAT_dom"/>
</dbReference>
<dbReference type="Pfam" id="PF14542">
    <property type="entry name" value="Acetyltransf_CG"/>
    <property type="match status" value="1"/>
</dbReference>
<feature type="domain" description="N-acetyltransferase" evidence="2">
    <location>
        <begin position="9"/>
        <end position="95"/>
    </location>
</feature>
<dbReference type="PANTHER" id="PTHR31435">
    <property type="entry name" value="PROTEIN NATD1"/>
    <property type="match status" value="1"/>
</dbReference>
<keyword evidence="4" id="KW-1185">Reference proteome</keyword>
<accession>A0A0K1RE66</accession>
<dbReference type="PROSITE" id="PS51729">
    <property type="entry name" value="GNAT_YJDJ"/>
    <property type="match status" value="1"/>
</dbReference>
<dbReference type="PATRIC" id="fig|156976.3.peg.2432"/>
<dbReference type="CDD" id="cd04301">
    <property type="entry name" value="NAT_SF"/>
    <property type="match status" value="1"/>
</dbReference>
<evidence type="ECO:0000259" key="1">
    <source>
        <dbReference type="PROSITE" id="PS51186"/>
    </source>
</evidence>
<name>A0A0K1RE66_9CORY</name>
<gene>
    <name evidence="3" type="ORF">AK829_12065</name>
</gene>
<dbReference type="EMBL" id="CP012342">
    <property type="protein sequence ID" value="AKV59725.1"/>
    <property type="molecule type" value="Genomic_DNA"/>
</dbReference>
<dbReference type="PROSITE" id="PS51186">
    <property type="entry name" value="GNAT"/>
    <property type="match status" value="1"/>
</dbReference>
<evidence type="ECO:0000313" key="3">
    <source>
        <dbReference type="EMBL" id="AKV59725.1"/>
    </source>
</evidence>
<dbReference type="STRING" id="156976.AK829_12065"/>
<proteinExistence type="predicted"/>
<dbReference type="Gene3D" id="3.40.630.30">
    <property type="match status" value="1"/>
</dbReference>
<sequence>MANNDYQLSKNEAAGQYELTIGDEVAGFASYVDRGDVRVLPHTVVDPKFRGQGLSRPLIQYALDQARADGMKVDPACSAVAKFIDQNADYQDLLA</sequence>
<feature type="domain" description="N-acetyltransferase" evidence="1">
    <location>
        <begin position="1"/>
        <end position="95"/>
    </location>
</feature>
<reference evidence="3 4" key="1">
    <citation type="submission" date="2015-08" db="EMBL/GenBank/DDBJ databases">
        <authorList>
            <person name="Babu N.S."/>
            <person name="Beckwith C.J."/>
            <person name="Beseler K.G."/>
            <person name="Brison A."/>
            <person name="Carone J.V."/>
            <person name="Caskin T.P."/>
            <person name="Diamond M."/>
            <person name="Durham M.E."/>
            <person name="Foxe J.M."/>
            <person name="Go M."/>
            <person name="Henderson B.A."/>
            <person name="Jones I.B."/>
            <person name="McGettigan J.A."/>
            <person name="Micheletti S.J."/>
            <person name="Nasrallah M.E."/>
            <person name="Ortiz D."/>
            <person name="Piller C.R."/>
            <person name="Privatt S.R."/>
            <person name="Schneider S.L."/>
            <person name="Sharp S."/>
            <person name="Smith T.C."/>
            <person name="Stanton J.D."/>
            <person name="Ullery H.E."/>
            <person name="Wilson R.J."/>
            <person name="Serrano M.G."/>
            <person name="Buck G."/>
            <person name="Lee V."/>
            <person name="Wang Y."/>
            <person name="Carvalho R."/>
            <person name="Voegtly L."/>
            <person name="Shi R."/>
            <person name="Duckworth R."/>
            <person name="Johnson A."/>
            <person name="Loviza R."/>
            <person name="Walstead R."/>
            <person name="Shah Z."/>
            <person name="Kiflezghi M."/>
            <person name="Wade K."/>
            <person name="Ball S.L."/>
            <person name="Bradley K.W."/>
            <person name="Asai D.J."/>
            <person name="Bowman C.A."/>
            <person name="Russell D.A."/>
            <person name="Pope W.H."/>
            <person name="Jacobs-Sera D."/>
            <person name="Hendrix R.W."/>
            <person name="Hatfull G.F."/>
        </authorList>
    </citation>
    <scope>NUCLEOTIDE SEQUENCE [LARGE SCALE GENOMIC DNA]</scope>
    <source>
        <strain evidence="3 4">PUDD_83A45</strain>
    </source>
</reference>
<dbReference type="InterPro" id="IPR045057">
    <property type="entry name" value="Gcn5-rel_NAT"/>
</dbReference>
<dbReference type="SUPFAM" id="SSF55729">
    <property type="entry name" value="Acyl-CoA N-acyltransferases (Nat)"/>
    <property type="match status" value="1"/>
</dbReference>
<organism evidence="3 4">
    <name type="scientific">Corynebacterium riegelii</name>
    <dbReference type="NCBI Taxonomy" id="156976"/>
    <lineage>
        <taxon>Bacteria</taxon>
        <taxon>Bacillati</taxon>
        <taxon>Actinomycetota</taxon>
        <taxon>Actinomycetes</taxon>
        <taxon>Mycobacteriales</taxon>
        <taxon>Corynebacteriaceae</taxon>
        <taxon>Corynebacterium</taxon>
    </lineage>
</organism>
<keyword evidence="3" id="KW-0808">Transferase</keyword>
<dbReference type="Proteomes" id="UP000060016">
    <property type="component" value="Chromosome"/>
</dbReference>
<dbReference type="InterPro" id="IPR016181">
    <property type="entry name" value="Acyl_CoA_acyltransferase"/>
</dbReference>
<dbReference type="KEGG" id="crie:AK829_12065"/>
<protein>
    <submittedName>
        <fullName evidence="3">Acetyltransferase</fullName>
    </submittedName>
</protein>
<dbReference type="AlphaFoldDB" id="A0A0K1RE66"/>
<dbReference type="InterPro" id="IPR031165">
    <property type="entry name" value="GNAT_YJDJ"/>
</dbReference>
<dbReference type="RefSeq" id="WP_052206240.1">
    <property type="nucleotide sequence ID" value="NZ_CP012342.1"/>
</dbReference>
<dbReference type="GO" id="GO:0016747">
    <property type="term" value="F:acyltransferase activity, transferring groups other than amino-acyl groups"/>
    <property type="evidence" value="ECO:0007669"/>
    <property type="project" value="InterPro"/>
</dbReference>
<dbReference type="PANTHER" id="PTHR31435:SF10">
    <property type="entry name" value="BSR4717 PROTEIN"/>
    <property type="match status" value="1"/>
</dbReference>
<evidence type="ECO:0000259" key="2">
    <source>
        <dbReference type="PROSITE" id="PS51729"/>
    </source>
</evidence>
<evidence type="ECO:0000313" key="4">
    <source>
        <dbReference type="Proteomes" id="UP000060016"/>
    </source>
</evidence>